<sequence>MMRFIKSKPWTSLSIIVMAILVGVNAFYVFKDNSKVARSYFVDEFQRATVGDRVETVKKDAIVAPAETYTVSADAKSLSAVNVKRGQQIQASDLLATYKTEQVDDELTKLEAERDAYETELSDLQSALSQIESDFGGTDNPKSSINTDQISDKLNVTVKLELGQQNTPSTAVAILNRHIAEATRQIAVMDAQIAQIQARQGVVSPVDGVIANVTEEAGTVTFEIFSTEKAMLVYLSEDEWQQVAAGQRVDFELQHFKDKLSGIVLEKSMIATNHDAIWAKELAKTAKLPKPSNYEVMLQQDDILENIPFSTVGQASIVVNEAFDAYKVNSSWVKSVKGAKSVYIIDEDGKIRLEDIEVAFSTKDSTIFTSYIDVGTPILANEKRNILARTFRSMPVKKIEWQHFKEIGWKDYVKYIIF</sequence>
<keyword evidence="3" id="KW-1185">Reference proteome</keyword>
<comment type="caution">
    <text evidence="2">The sequence shown here is derived from an EMBL/GenBank/DDBJ whole genome shotgun (WGS) entry which is preliminary data.</text>
</comment>
<evidence type="ECO:0008006" key="4">
    <source>
        <dbReference type="Google" id="ProtNLM"/>
    </source>
</evidence>
<dbReference type="AlphaFoldDB" id="A0A2S5D4S6"/>
<dbReference type="RefSeq" id="WP_181020960.1">
    <property type="nucleotide sequence ID" value="NZ_PGLV01000001.1"/>
</dbReference>
<evidence type="ECO:0000313" key="3">
    <source>
        <dbReference type="Proteomes" id="UP000237319"/>
    </source>
</evidence>
<evidence type="ECO:0000256" key="1">
    <source>
        <dbReference type="SAM" id="Coils"/>
    </source>
</evidence>
<reference evidence="2 3" key="1">
    <citation type="submission" date="2017-11" db="EMBL/GenBank/DDBJ databases">
        <title>Genome sequence of Lysinibacillus sphaericus, a lignin-degrading bacteria isolated from municipal solid waste soil.</title>
        <authorList>
            <person name="Persinoti G.F."/>
            <person name="Paixao D.A."/>
            <person name="Bugg T.D."/>
            <person name="Squina F.M."/>
        </authorList>
    </citation>
    <scope>NUCLEOTIDE SEQUENCE [LARGE SCALE GENOMIC DNA]</scope>
    <source>
        <strain evidence="2 3">A1</strain>
    </source>
</reference>
<evidence type="ECO:0000313" key="2">
    <source>
        <dbReference type="EMBL" id="POZ58069.1"/>
    </source>
</evidence>
<gene>
    <name evidence="2" type="ORF">LYSIN_02853</name>
</gene>
<dbReference type="EMBL" id="PGLV01000001">
    <property type="protein sequence ID" value="POZ58069.1"/>
    <property type="molecule type" value="Genomic_DNA"/>
</dbReference>
<protein>
    <recommendedName>
        <fullName evidence="4">HlyD family secretion protein</fullName>
    </recommendedName>
</protein>
<dbReference type="Proteomes" id="UP000237319">
    <property type="component" value="Unassembled WGS sequence"/>
</dbReference>
<proteinExistence type="predicted"/>
<organism evidence="2 3">
    <name type="scientific">Lysinibacillus sphaericus</name>
    <name type="common">Bacillus sphaericus</name>
    <dbReference type="NCBI Taxonomy" id="1421"/>
    <lineage>
        <taxon>Bacteria</taxon>
        <taxon>Bacillati</taxon>
        <taxon>Bacillota</taxon>
        <taxon>Bacilli</taxon>
        <taxon>Bacillales</taxon>
        <taxon>Bacillaceae</taxon>
        <taxon>Lysinibacillus</taxon>
    </lineage>
</organism>
<accession>A0A2S5D4S6</accession>
<name>A0A2S5D4S6_LYSSH</name>
<keyword evidence="1" id="KW-0175">Coiled coil</keyword>
<feature type="coiled-coil region" evidence="1">
    <location>
        <begin position="100"/>
        <end position="134"/>
    </location>
</feature>